<gene>
    <name evidence="1" type="primary">ZBED5_9</name>
    <name evidence="1" type="ORF">AVEN_157077_1</name>
</gene>
<dbReference type="EMBL" id="BGPR01001465">
    <property type="protein sequence ID" value="GBM54576.1"/>
    <property type="molecule type" value="Genomic_DNA"/>
</dbReference>
<name>A0A4Y2GP38_ARAVE</name>
<protein>
    <submittedName>
        <fullName evidence="1">Zinc finger BED domain-containing protein 5</fullName>
    </submittedName>
</protein>
<dbReference type="PANTHER" id="PTHR45913:SF19">
    <property type="entry name" value="LOW QUALITY PROTEIN: ZINC FINGER BED DOMAIN-CONTAINING PROTEIN 5-LIKE"/>
    <property type="match status" value="1"/>
</dbReference>
<sequence>MDKWLKTGTLERSASRNEILTTDLAAMEITVDQQDDNHEVQRPTDCPVQVRNKIDFVKKNQYISAPPKKRKYSNEYLKYGFSVTGDEDCPKPLCVVCREILLNGNTKPSFLIRHLGTKHPPYKQRNISFFQRLSNSPNLNSCLISTNKANEAAIEASYKLSYHIVKSGKKSYYR</sequence>
<organism evidence="1 2">
    <name type="scientific">Araneus ventricosus</name>
    <name type="common">Orbweaver spider</name>
    <name type="synonym">Epeira ventricosa</name>
    <dbReference type="NCBI Taxonomy" id="182803"/>
    <lineage>
        <taxon>Eukaryota</taxon>
        <taxon>Metazoa</taxon>
        <taxon>Ecdysozoa</taxon>
        <taxon>Arthropoda</taxon>
        <taxon>Chelicerata</taxon>
        <taxon>Arachnida</taxon>
        <taxon>Araneae</taxon>
        <taxon>Araneomorphae</taxon>
        <taxon>Entelegynae</taxon>
        <taxon>Araneoidea</taxon>
        <taxon>Araneidae</taxon>
        <taxon>Araneus</taxon>
    </lineage>
</organism>
<reference evidence="1 2" key="1">
    <citation type="journal article" date="2019" name="Sci. Rep.">
        <title>Orb-weaving spider Araneus ventricosus genome elucidates the spidroin gene catalogue.</title>
        <authorList>
            <person name="Kono N."/>
            <person name="Nakamura H."/>
            <person name="Ohtoshi R."/>
            <person name="Moran D.A.P."/>
            <person name="Shinohara A."/>
            <person name="Yoshida Y."/>
            <person name="Fujiwara M."/>
            <person name="Mori M."/>
            <person name="Tomita M."/>
            <person name="Arakawa K."/>
        </authorList>
    </citation>
    <scope>NUCLEOTIDE SEQUENCE [LARGE SCALE GENOMIC DNA]</scope>
</reference>
<comment type="caution">
    <text evidence="1">The sequence shown here is derived from an EMBL/GenBank/DDBJ whole genome shotgun (WGS) entry which is preliminary data.</text>
</comment>
<dbReference type="OrthoDB" id="7381979at2759"/>
<dbReference type="Proteomes" id="UP000499080">
    <property type="component" value="Unassembled WGS sequence"/>
</dbReference>
<keyword evidence="2" id="KW-1185">Reference proteome</keyword>
<accession>A0A4Y2GP38</accession>
<proteinExistence type="predicted"/>
<evidence type="ECO:0000313" key="2">
    <source>
        <dbReference type="Proteomes" id="UP000499080"/>
    </source>
</evidence>
<evidence type="ECO:0000313" key="1">
    <source>
        <dbReference type="EMBL" id="GBM54576.1"/>
    </source>
</evidence>
<dbReference type="AlphaFoldDB" id="A0A4Y2GP38"/>
<dbReference type="PANTHER" id="PTHR45913">
    <property type="entry name" value="EPM2A-INTERACTING PROTEIN 1"/>
    <property type="match status" value="1"/>
</dbReference>